<protein>
    <submittedName>
        <fullName evidence="1">Uncharacterized protein</fullName>
    </submittedName>
</protein>
<dbReference type="Proteomes" id="UP000251068">
    <property type="component" value="Segment"/>
</dbReference>
<accession>A0A2Z4Q3D0</accession>
<name>A0A2Z4Q3D0_9CAUD</name>
<reference evidence="1 2" key="1">
    <citation type="submission" date="2018-04" db="EMBL/GenBank/DDBJ databases">
        <authorList>
            <person name="Harrington T."/>
            <person name="Washburn E."/>
            <person name="Bricker J."/>
            <person name="McKinney A."/>
            <person name="Betsko A.J."/>
            <person name="Garlena R.A."/>
            <person name="Russell D.A."/>
            <person name="Pope W.A."/>
            <person name="Jacobs-Sera D."/>
            <person name="Hatfull G.F."/>
        </authorList>
    </citation>
    <scope>NUCLEOTIDE SEQUENCE [LARGE SCALE GENOMIC DNA]</scope>
</reference>
<proteinExistence type="predicted"/>
<dbReference type="EMBL" id="MH271292">
    <property type="protein sequence ID" value="AWY04466.1"/>
    <property type="molecule type" value="Genomic_DNA"/>
</dbReference>
<organism evidence="1 2">
    <name type="scientific">Microbacterium phage AnnaSerena</name>
    <dbReference type="NCBI Taxonomy" id="2201432"/>
    <lineage>
        <taxon>Viruses</taxon>
        <taxon>Duplodnaviria</taxon>
        <taxon>Heunggongvirae</taxon>
        <taxon>Uroviricota</taxon>
        <taxon>Caudoviricetes</taxon>
        <taxon>Krampusvirus</taxon>
        <taxon>Krampusvirus krampus</taxon>
    </lineage>
</organism>
<evidence type="ECO:0000313" key="2">
    <source>
        <dbReference type="Proteomes" id="UP000251068"/>
    </source>
</evidence>
<gene>
    <name evidence="1" type="primary">10</name>
    <name evidence="1" type="ORF">SEA_ANNASERENA_10</name>
</gene>
<sequence>MAESEAVAEARAAVGRAVQHFFDVKNAESAIHRSQEEPYTGLYVTGWAVCAEYTATEMERAEVSASAPIVPDGQPVSSSLGLFILGAEVFK</sequence>
<evidence type="ECO:0000313" key="1">
    <source>
        <dbReference type="EMBL" id="AWY04466.1"/>
    </source>
</evidence>